<reference evidence="4" key="1">
    <citation type="journal article" date="2019" name="Sci. Rep.">
        <title>Draft genome of Tanacetum cinerariifolium, the natural source of mosquito coil.</title>
        <authorList>
            <person name="Yamashiro T."/>
            <person name="Shiraishi A."/>
            <person name="Satake H."/>
            <person name="Nakayama K."/>
        </authorList>
    </citation>
    <scope>NUCLEOTIDE SEQUENCE</scope>
</reference>
<proteinExistence type="predicted"/>
<dbReference type="InterPro" id="IPR001878">
    <property type="entry name" value="Znf_CCHC"/>
</dbReference>
<evidence type="ECO:0000313" key="4">
    <source>
        <dbReference type="EMBL" id="GEU66699.1"/>
    </source>
</evidence>
<keyword evidence="1" id="KW-0479">Metal-binding</keyword>
<dbReference type="PANTHER" id="PTHR11439:SF495">
    <property type="entry name" value="REVERSE TRANSCRIPTASE, RNA-DEPENDENT DNA POLYMERASE-RELATED"/>
    <property type="match status" value="1"/>
</dbReference>
<accession>A0A6L2LZW8</accession>
<evidence type="ECO:0000256" key="2">
    <source>
        <dbReference type="SAM" id="MobiDB-lite"/>
    </source>
</evidence>
<evidence type="ECO:0000259" key="3">
    <source>
        <dbReference type="PROSITE" id="PS50158"/>
    </source>
</evidence>
<feature type="region of interest" description="Disordered" evidence="2">
    <location>
        <begin position="448"/>
        <end position="492"/>
    </location>
</feature>
<keyword evidence="1" id="KW-0863">Zinc-finger</keyword>
<evidence type="ECO:0000256" key="1">
    <source>
        <dbReference type="PROSITE-ProRule" id="PRU00047"/>
    </source>
</evidence>
<dbReference type="PANTHER" id="PTHR11439">
    <property type="entry name" value="GAG-POL-RELATED RETROTRANSPOSON"/>
    <property type="match status" value="1"/>
</dbReference>
<organism evidence="4">
    <name type="scientific">Tanacetum cinerariifolium</name>
    <name type="common">Dalmatian daisy</name>
    <name type="synonym">Chrysanthemum cinerariifolium</name>
    <dbReference type="NCBI Taxonomy" id="118510"/>
    <lineage>
        <taxon>Eukaryota</taxon>
        <taxon>Viridiplantae</taxon>
        <taxon>Streptophyta</taxon>
        <taxon>Embryophyta</taxon>
        <taxon>Tracheophyta</taxon>
        <taxon>Spermatophyta</taxon>
        <taxon>Magnoliopsida</taxon>
        <taxon>eudicotyledons</taxon>
        <taxon>Gunneridae</taxon>
        <taxon>Pentapetalae</taxon>
        <taxon>asterids</taxon>
        <taxon>campanulids</taxon>
        <taxon>Asterales</taxon>
        <taxon>Asteraceae</taxon>
        <taxon>Asteroideae</taxon>
        <taxon>Anthemideae</taxon>
        <taxon>Anthemidinae</taxon>
        <taxon>Tanacetum</taxon>
    </lineage>
</organism>
<sequence>MDQDSAHMVVASKVLMRKTDEFEICRMRIKQYIQMMDYALWEVIENGATLPRTQAMDGVTTMMPNITVENAQRRLEVKTRSTLMMGIPNEHQIKINSIKDAKQLLEAVEKRFDLDTMSMDDLYNNLKVTNGVVNTANEVSTASTQVNATFSTNIDNLSDVVIYAFLASKLNSPQLAHKDLEQIHPDDIKDIDLIWQMAMLTIRARRFLKKTRRKLTVKGNETLSFDMSKVECYNCHKRGHFARECRAPRNQDFKHKESIRRTVPVETPASIALVSCDGLCGYDWSDQAEEGPNYALMAYTSTSSDSKVSDNEEAIVTQPKKEKKTVRPSIVKKECVKPSQQEKAVRKTVRQTMKKLTKDMLHLEETLKEGKSHEKDKNLLDHKVKVIRCDNRTEFKNREMNLLCEMKGTQSNGSASTKASNNTGQARKETEPVKYYILLSLWTVDPPFSQDPKSSQGDGYKTTSGDGKKVDEDPRQESKCKDQEKENKVNNTNNINTISLTVNAAGINRVNDVGELTFDPDMPALEDVGTFDFLNKDEDDDTMADINNLDTTIQVSPTPTTKIHKDHPLDQDEGGEEVDVYMYRPMIGSLMYLTSSRPDIMFAVYACARYQVNLNVSHLYAVKKFFRVDGKEIIITKSSVRRDLRLANEEGVDCFPNSTIFENLELIGLVRAVTTTFSLEIEQESGNIDKTQSKAIPNEASFPGTTSGGGPRCQEAIEDTISQTRFENVSKLSNDSLLVNGSSKRAGEELEEERSKKQKIDDDKETAKLKKLMEIIPNKEEVIIDTILLAVKFSKIVDWKIHKEGKKSYYQIIKVDGECKMYMVFNRMLKDFDREDLEDWYNLVKAKNRSTRPVEDLDLLLWGNLKTMFEPHVEDQGRIVGIKSHLNAVGITAAHIDVNTALMRLVLLVYFNEKYSK</sequence>
<dbReference type="EMBL" id="BKCJ010005429">
    <property type="protein sequence ID" value="GEU66699.1"/>
    <property type="molecule type" value="Genomic_DNA"/>
</dbReference>
<feature type="domain" description="CCHC-type" evidence="3">
    <location>
        <begin position="232"/>
        <end position="246"/>
    </location>
</feature>
<comment type="caution">
    <text evidence="4">The sequence shown here is derived from an EMBL/GenBank/DDBJ whole genome shotgun (WGS) entry which is preliminary data.</text>
</comment>
<feature type="compositionally biased region" description="Polar residues" evidence="2">
    <location>
        <begin position="451"/>
        <end position="465"/>
    </location>
</feature>
<dbReference type="Pfam" id="PF00098">
    <property type="entry name" value="zf-CCHC"/>
    <property type="match status" value="1"/>
</dbReference>
<name>A0A6L2LZW8_TANCI</name>
<dbReference type="GO" id="GO:0008270">
    <property type="term" value="F:zinc ion binding"/>
    <property type="evidence" value="ECO:0007669"/>
    <property type="project" value="UniProtKB-KW"/>
</dbReference>
<dbReference type="SMART" id="SM00343">
    <property type="entry name" value="ZnF_C2HC"/>
    <property type="match status" value="1"/>
</dbReference>
<dbReference type="PROSITE" id="PS50158">
    <property type="entry name" value="ZF_CCHC"/>
    <property type="match status" value="1"/>
</dbReference>
<feature type="region of interest" description="Disordered" evidence="2">
    <location>
        <begin position="689"/>
        <end position="712"/>
    </location>
</feature>
<keyword evidence="1" id="KW-0862">Zinc</keyword>
<dbReference type="Gene3D" id="4.10.60.10">
    <property type="entry name" value="Zinc finger, CCHC-type"/>
    <property type="match status" value="1"/>
</dbReference>
<gene>
    <name evidence="4" type="ORF">Tci_038677</name>
</gene>
<feature type="compositionally biased region" description="Basic and acidic residues" evidence="2">
    <location>
        <begin position="466"/>
        <end position="488"/>
    </location>
</feature>
<dbReference type="GO" id="GO:0003676">
    <property type="term" value="F:nucleic acid binding"/>
    <property type="evidence" value="ECO:0007669"/>
    <property type="project" value="InterPro"/>
</dbReference>
<dbReference type="SUPFAM" id="SSF57756">
    <property type="entry name" value="Retrovirus zinc finger-like domains"/>
    <property type="match status" value="1"/>
</dbReference>
<protein>
    <recommendedName>
        <fullName evidence="3">CCHC-type domain-containing protein</fullName>
    </recommendedName>
</protein>
<dbReference type="AlphaFoldDB" id="A0A6L2LZW8"/>
<dbReference type="InterPro" id="IPR036875">
    <property type="entry name" value="Znf_CCHC_sf"/>
</dbReference>